<dbReference type="Proteomes" id="UP000585609">
    <property type="component" value="Unassembled WGS sequence"/>
</dbReference>
<evidence type="ECO:0000313" key="7">
    <source>
        <dbReference type="Proteomes" id="UP000569018"/>
    </source>
</evidence>
<evidence type="ECO:0000313" key="5">
    <source>
        <dbReference type="EMBL" id="GFP38509.1"/>
    </source>
</evidence>
<evidence type="ECO:0000259" key="1">
    <source>
        <dbReference type="Pfam" id="PF26277"/>
    </source>
</evidence>
<keyword evidence="9" id="KW-1185">Reference proteome</keyword>
<dbReference type="EMBL" id="BLRZ01000262">
    <property type="protein sequence ID" value="GFP31326.1"/>
    <property type="molecule type" value="Genomic_DNA"/>
</dbReference>
<dbReference type="Proteomes" id="UP000569018">
    <property type="component" value="Unassembled WGS sequence"/>
</dbReference>
<evidence type="ECO:0000313" key="8">
    <source>
        <dbReference type="Proteomes" id="UP000585609"/>
    </source>
</evidence>
<dbReference type="EMBL" id="BLSD01000006">
    <property type="protein sequence ID" value="GFP38509.1"/>
    <property type="molecule type" value="Genomic_DNA"/>
</dbReference>
<gene>
    <name evidence="2" type="ORF">HKBW3S09_01159</name>
    <name evidence="3" type="ORF">HKBW3S34_02246</name>
    <name evidence="4" type="ORF">HKBW3S44_00568</name>
    <name evidence="5" type="ORF">HKBW3S47_00210</name>
</gene>
<dbReference type="Pfam" id="PF26277">
    <property type="entry name" value="DUF8076"/>
    <property type="match status" value="1"/>
</dbReference>
<dbReference type="EMBL" id="BLRW01000169">
    <property type="protein sequence ID" value="GFP23694.1"/>
    <property type="molecule type" value="Genomic_DNA"/>
</dbReference>
<evidence type="ECO:0000313" key="9">
    <source>
        <dbReference type="Proteomes" id="UP000588083"/>
    </source>
</evidence>
<dbReference type="InterPro" id="IPR058389">
    <property type="entry name" value="DUF8076"/>
</dbReference>
<dbReference type="EMBL" id="BLSC01000029">
    <property type="protein sequence ID" value="GFP36887.1"/>
    <property type="molecule type" value="Genomic_DNA"/>
</dbReference>
<organism evidence="4 6">
    <name type="scientific">Candidatus Hakubella thermalkaliphila</name>
    <dbReference type="NCBI Taxonomy" id="2754717"/>
    <lineage>
        <taxon>Bacteria</taxon>
        <taxon>Bacillati</taxon>
        <taxon>Actinomycetota</taxon>
        <taxon>Actinomycetota incertae sedis</taxon>
        <taxon>Candidatus Hakubellales</taxon>
        <taxon>Candidatus Hakubellaceae</taxon>
        <taxon>Candidatus Hakubella</taxon>
    </lineage>
</organism>
<name>A0A6V8PX44_9ACTN</name>
<reference evidence="6 7" key="1">
    <citation type="journal article" date="2020" name="Front. Microbiol.">
        <title>Single-cell genomics of novel Actinobacteria with the Wood-Ljungdahl pathway discovered in a serpentinizing system.</title>
        <authorList>
            <person name="Merino N."/>
            <person name="Kawai M."/>
            <person name="Boyd E.S."/>
            <person name="Colman D.R."/>
            <person name="McGlynn S.E."/>
            <person name="Nealson K.H."/>
            <person name="Kurokawa K."/>
            <person name="Hongoh Y."/>
        </authorList>
    </citation>
    <scope>NUCLEOTIDE SEQUENCE [LARGE SCALE GENOMIC DNA]</scope>
    <source>
        <strain evidence="2 8">S09_30</strain>
        <strain evidence="3 9">S34</strain>
        <strain evidence="4 6">S44</strain>
        <strain evidence="5 7">S47</strain>
    </source>
</reference>
<accession>A0A6V8PX44</accession>
<evidence type="ECO:0000313" key="2">
    <source>
        <dbReference type="EMBL" id="GFP23694.1"/>
    </source>
</evidence>
<dbReference type="Proteomes" id="UP000588083">
    <property type="component" value="Unassembled WGS sequence"/>
</dbReference>
<feature type="domain" description="DUF8076" evidence="1">
    <location>
        <begin position="15"/>
        <end position="138"/>
    </location>
</feature>
<proteinExistence type="predicted"/>
<dbReference type="Proteomes" id="UP000561271">
    <property type="component" value="Unassembled WGS sequence"/>
</dbReference>
<evidence type="ECO:0000313" key="6">
    <source>
        <dbReference type="Proteomes" id="UP000561271"/>
    </source>
</evidence>
<dbReference type="AlphaFoldDB" id="A0A6V8PX44"/>
<sequence>MPGYRLVEVGYMSAGKEDGIPPYENNIGFLDFLREIAQEPFPFPKFYQVQVHGLEEVLFAARPQQKEMALRIHRLLRQAAQNLEKRLVEVQIVFQGKLVKGETLWVEYRNTRLPIDNIFGSPLRQTDARGNPFYGTNFNLTNG</sequence>
<evidence type="ECO:0000313" key="4">
    <source>
        <dbReference type="EMBL" id="GFP36887.1"/>
    </source>
</evidence>
<protein>
    <recommendedName>
        <fullName evidence="1">DUF8076 domain-containing protein</fullName>
    </recommendedName>
</protein>
<comment type="caution">
    <text evidence="4">The sequence shown here is derived from an EMBL/GenBank/DDBJ whole genome shotgun (WGS) entry which is preliminary data.</text>
</comment>
<dbReference type="RefSeq" id="WP_176235273.1">
    <property type="nucleotide sequence ID" value="NZ_BLRZ01000262.1"/>
</dbReference>
<evidence type="ECO:0000313" key="3">
    <source>
        <dbReference type="EMBL" id="GFP31326.1"/>
    </source>
</evidence>